<proteinExistence type="predicted"/>
<reference evidence="1 2" key="3">
    <citation type="journal article" date="2011" name="Mol. Syst. Biol.">
        <title>Integrative genome-scale metabolic analysis of Vibrio vulnificus for drug targeting and discovery.</title>
        <authorList>
            <person name="Kim H.U."/>
            <person name="Kim S.Y."/>
            <person name="Jeong H."/>
            <person name="Kim T.Y."/>
            <person name="Kim J.J."/>
            <person name="Choy H.E."/>
            <person name="Yi K.Y."/>
            <person name="Rhee J.H."/>
            <person name="Lee S.Y."/>
        </authorList>
    </citation>
    <scope>NUCLEOTIDE SEQUENCE [LARGE SCALE GENOMIC DNA]</scope>
    <source>
        <strain evidence="1 2">CMCP6</strain>
    </source>
</reference>
<dbReference type="RefSeq" id="WP_011080359.1">
    <property type="nucleotide sequence ID" value="NC_004459.3"/>
</dbReference>
<gene>
    <name evidence="1" type="ordered locus">VV1_2500</name>
</gene>
<protein>
    <submittedName>
        <fullName evidence="1">Uncharacterized protein</fullName>
    </submittedName>
</protein>
<reference evidence="2" key="1">
    <citation type="submission" date="2002-12" db="EMBL/GenBank/DDBJ databases">
        <title>Complete genome sequence of Vibrio vulnificus CMCP6.</title>
        <authorList>
            <person name="Rhee J.H."/>
            <person name="Kim S.Y."/>
            <person name="Chung S.S."/>
            <person name="Kim J.J."/>
            <person name="Moon Y.H."/>
            <person name="Jeong H."/>
            <person name="Choy H.E."/>
        </authorList>
    </citation>
    <scope>NUCLEOTIDE SEQUENCE [LARGE SCALE GENOMIC DNA]</scope>
    <source>
        <strain evidence="2">CMCP6</strain>
    </source>
</reference>
<organism evidence="1 2">
    <name type="scientific">Vibrio vulnificus (strain CMCP6)</name>
    <dbReference type="NCBI Taxonomy" id="216895"/>
    <lineage>
        <taxon>Bacteria</taxon>
        <taxon>Pseudomonadati</taxon>
        <taxon>Pseudomonadota</taxon>
        <taxon>Gammaproteobacteria</taxon>
        <taxon>Vibrionales</taxon>
        <taxon>Vibrionaceae</taxon>
        <taxon>Vibrio</taxon>
    </lineage>
</organism>
<dbReference type="AlphaFoldDB" id="A0A3Q0L5N1"/>
<name>A0A3Q0L5N1_VIBVU</name>
<accession>A0A3Q0L5N1</accession>
<dbReference type="KEGG" id="vvu:VV1_2500"/>
<dbReference type="EMBL" id="AE016795">
    <property type="protein sequence ID" value="AAO10859.1"/>
    <property type="molecule type" value="Genomic_DNA"/>
</dbReference>
<reference evidence="1 2" key="2">
    <citation type="journal article" date="2003" name="Infect. Immun.">
        <title>Characterization and pathogenic significance of Vibrio vulnificus antigens preferentially expressed in septicemic patients.</title>
        <authorList>
            <person name="Kim Y.R."/>
            <person name="Lee S.E."/>
            <person name="Kim C.M."/>
            <person name="Kim S.Y."/>
            <person name="Shin E.K."/>
            <person name="Shin D.H."/>
            <person name="Chung S.S."/>
            <person name="Choy H.E."/>
            <person name="Progulske-Fox A."/>
            <person name="Hillman J.D."/>
            <person name="Handfield M."/>
            <person name="Rhee J.H."/>
        </authorList>
    </citation>
    <scope>NUCLEOTIDE SEQUENCE [LARGE SCALE GENOMIC DNA]</scope>
    <source>
        <strain evidence="1 2">CMCP6</strain>
    </source>
</reference>
<sequence length="78" mass="8556">MNLATYIDLITTQKEFSLSAEQCQLLNADLATKTITDIPPSIANDLEEYLSKALAYGSVEAGIASQLDELLEQLREHA</sequence>
<dbReference type="Proteomes" id="UP000002275">
    <property type="component" value="Chromosome I"/>
</dbReference>
<evidence type="ECO:0000313" key="1">
    <source>
        <dbReference type="EMBL" id="AAO10859.1"/>
    </source>
</evidence>
<evidence type="ECO:0000313" key="2">
    <source>
        <dbReference type="Proteomes" id="UP000002275"/>
    </source>
</evidence>